<dbReference type="EMBL" id="CP002287">
    <property type="protein sequence ID" value="ADP18259.1"/>
    <property type="molecule type" value="Genomic_DNA"/>
</dbReference>
<dbReference type="STRING" id="762376.AXYL_04951"/>
<evidence type="ECO:0000256" key="2">
    <source>
        <dbReference type="ARBA" id="ARBA00022741"/>
    </source>
</evidence>
<dbReference type="SUPFAM" id="SSF56059">
    <property type="entry name" value="Glutathione synthetase ATP-binding domain-like"/>
    <property type="match status" value="1"/>
</dbReference>
<evidence type="ECO:0000313" key="7">
    <source>
        <dbReference type="EMBL" id="ADP18259.1"/>
    </source>
</evidence>
<dbReference type="Gene3D" id="3.40.50.261">
    <property type="entry name" value="Succinyl-CoA synthetase domains"/>
    <property type="match status" value="2"/>
</dbReference>
<evidence type="ECO:0000313" key="8">
    <source>
        <dbReference type="Proteomes" id="UP000006876"/>
    </source>
</evidence>
<dbReference type="Gene3D" id="3.30.1490.20">
    <property type="entry name" value="ATP-grasp fold, A domain"/>
    <property type="match status" value="1"/>
</dbReference>
<dbReference type="HOGENOM" id="CLU_007415_3_1_4"/>
<evidence type="ECO:0000256" key="4">
    <source>
        <dbReference type="ARBA" id="ARBA00060888"/>
    </source>
</evidence>
<dbReference type="SUPFAM" id="SSF51735">
    <property type="entry name" value="NAD(P)-binding Rossmann-fold domains"/>
    <property type="match status" value="1"/>
</dbReference>
<evidence type="ECO:0000259" key="6">
    <source>
        <dbReference type="PROSITE" id="PS50975"/>
    </source>
</evidence>
<dbReference type="SUPFAM" id="SSF52210">
    <property type="entry name" value="Succinyl-CoA synthetase domains"/>
    <property type="match status" value="2"/>
</dbReference>
<dbReference type="RefSeq" id="WP_013395564.1">
    <property type="nucleotide sequence ID" value="NC_014640.1"/>
</dbReference>
<dbReference type="Proteomes" id="UP000006876">
    <property type="component" value="Chromosome"/>
</dbReference>
<name>E3HMN2_ACHXA</name>
<protein>
    <submittedName>
        <fullName evidence="7">CoA binding domain protein 5</fullName>
    </submittedName>
</protein>
<dbReference type="eggNOG" id="COG1042">
    <property type="taxonomic scope" value="Bacteria"/>
</dbReference>
<dbReference type="AlphaFoldDB" id="E3HMN2"/>
<dbReference type="Pfam" id="PF13607">
    <property type="entry name" value="Succ_CoA_lig"/>
    <property type="match status" value="1"/>
</dbReference>
<dbReference type="PATRIC" id="fig|762376.5.peg.4954"/>
<dbReference type="SMART" id="SM00881">
    <property type="entry name" value="CoA_binding"/>
    <property type="match status" value="1"/>
</dbReference>
<dbReference type="GO" id="GO:0046872">
    <property type="term" value="F:metal ion binding"/>
    <property type="evidence" value="ECO:0007669"/>
    <property type="project" value="InterPro"/>
</dbReference>
<accession>E3HMN2</accession>
<dbReference type="OrthoDB" id="8664175at2"/>
<dbReference type="InterPro" id="IPR032875">
    <property type="entry name" value="Succ_CoA_lig_flav_dom"/>
</dbReference>
<dbReference type="Pfam" id="PF19045">
    <property type="entry name" value="Ligase_CoA_2"/>
    <property type="match status" value="1"/>
</dbReference>
<dbReference type="GO" id="GO:0043758">
    <property type="term" value="F:acetate-CoA ligase (ADP-forming) activity"/>
    <property type="evidence" value="ECO:0007669"/>
    <property type="project" value="InterPro"/>
</dbReference>
<comment type="similarity">
    <text evidence="4">In the N-terminal section; belongs to the acetate CoA ligase alpha subunit family.</text>
</comment>
<dbReference type="InterPro" id="IPR013815">
    <property type="entry name" value="ATP_grasp_subdomain_1"/>
</dbReference>
<dbReference type="InterPro" id="IPR036291">
    <property type="entry name" value="NAD(P)-bd_dom_sf"/>
</dbReference>
<dbReference type="InterPro" id="IPR051538">
    <property type="entry name" value="Acyl-CoA_Synth/Transferase"/>
</dbReference>
<proteinExistence type="inferred from homology"/>
<organism evidence="7 8">
    <name type="scientific">Achromobacter xylosoxidans (strain A8)</name>
    <dbReference type="NCBI Taxonomy" id="762376"/>
    <lineage>
        <taxon>Bacteria</taxon>
        <taxon>Pseudomonadati</taxon>
        <taxon>Pseudomonadota</taxon>
        <taxon>Betaproteobacteria</taxon>
        <taxon>Burkholderiales</taxon>
        <taxon>Alcaligenaceae</taxon>
        <taxon>Achromobacter</taxon>
    </lineage>
</organism>
<feature type="domain" description="ATP-grasp" evidence="6">
    <location>
        <begin position="494"/>
        <end position="530"/>
    </location>
</feature>
<dbReference type="Pfam" id="PF13549">
    <property type="entry name" value="ATP-grasp_5"/>
    <property type="match status" value="1"/>
</dbReference>
<sequence>MHASHCGFPDLSRLVRPRNAVVVLGSQRPNSEGARLLENLSLHSRMEGELFVVNPPMRGDGPFRCWPSIADLPEADIDVALIILRAAYVMDALRDCAARGIPYAIVMSSGFGEAGPEGRALEQQIAALCESTGLRVYGPNCPGLSNFRDRMGMTISPAFKTDKNVGTIGIVTQGGGAGRNIVQGLSYGPGAALWLSAGNEVDLGAPDFIAHLARDPEIGVIAVLLEGIKDGKRLAAALDLARTHGKPVIILKIGRSEYGVRAAQSHTGSIAGTAEVNSAMFAQFGAIEAHDMDELVALARLAASGSVPTSDELAVVTFSGGAAAMAADQIGLQGLRLAQFAPETTEHLRASLPGYAAIANPVDVTAEALNSIEGLSSCLRTVAQDPNVGAVIVPIPADYGELTDGIAQAIIDAAAGASRPIIAVWMSRRLGSGFLRLEEHGLAPFLSLGSALAAVRKVTPRRMLPDAMAAAPAMSAASGDESGAAVACTEAAAKAMLREAGIAVPQGSLCRSAEETAAAAQALGFPVALKIVSAQILHKTEVGGVWLDVRTPGQAAEAHTRMVSQVQARRPDARIDGVLVEKMLHDAGREMLIAIRTDLMYGRVLTIGLGGIFVELLKDVAHRVLPIQPADVHDMLADLRHGAYLGQFRNLPPMDTDALVRLVIQLAEFVSDRPDILEAEFNPVWVGPAGEGAWVLDALLLTSPTPERL</sequence>
<dbReference type="Gene3D" id="3.30.470.20">
    <property type="entry name" value="ATP-grasp fold, B domain"/>
    <property type="match status" value="1"/>
</dbReference>
<dbReference type="Gene3D" id="3.40.50.720">
    <property type="entry name" value="NAD(P)-binding Rossmann-like Domain"/>
    <property type="match status" value="1"/>
</dbReference>
<evidence type="ECO:0000256" key="3">
    <source>
        <dbReference type="ARBA" id="ARBA00022840"/>
    </source>
</evidence>
<dbReference type="Pfam" id="PF13380">
    <property type="entry name" value="CoA_binding_2"/>
    <property type="match status" value="1"/>
</dbReference>
<dbReference type="PANTHER" id="PTHR43334:SF1">
    <property type="entry name" value="3-HYDROXYPROPIONATE--COA LIGASE [ADP-FORMING]"/>
    <property type="match status" value="1"/>
</dbReference>
<dbReference type="FunFam" id="3.30.1490.20:FF:000020">
    <property type="entry name" value="Protein lysine acetyltransferase"/>
    <property type="match status" value="1"/>
</dbReference>
<evidence type="ECO:0000256" key="5">
    <source>
        <dbReference type="PROSITE-ProRule" id="PRU00409"/>
    </source>
</evidence>
<reference evidence="7 8" key="1">
    <citation type="journal article" date="2011" name="J. Bacteriol.">
        <title>Complete genome sequence of the haloaromatic acid-degrading bacterium Achromobacter xylosoxidans A8.</title>
        <authorList>
            <person name="Strnad H."/>
            <person name="Ridl J."/>
            <person name="Paces J."/>
            <person name="Kolar M."/>
            <person name="Vlcek C."/>
            <person name="Paces V."/>
        </authorList>
    </citation>
    <scope>NUCLEOTIDE SEQUENCE [LARGE SCALE GENOMIC DNA]</scope>
    <source>
        <strain evidence="7 8">A8</strain>
    </source>
</reference>
<dbReference type="InterPro" id="IPR016102">
    <property type="entry name" value="Succinyl-CoA_synth-like"/>
</dbReference>
<keyword evidence="2 5" id="KW-0547">Nucleotide-binding</keyword>
<dbReference type="InterPro" id="IPR003781">
    <property type="entry name" value="CoA-bd"/>
</dbReference>
<dbReference type="PROSITE" id="PS50975">
    <property type="entry name" value="ATP_GRASP"/>
    <property type="match status" value="1"/>
</dbReference>
<dbReference type="GO" id="GO:0005524">
    <property type="term" value="F:ATP binding"/>
    <property type="evidence" value="ECO:0007669"/>
    <property type="project" value="UniProtKB-UniRule"/>
</dbReference>
<gene>
    <name evidence="7" type="ordered locus">AXYL_04951</name>
</gene>
<dbReference type="InterPro" id="IPR011761">
    <property type="entry name" value="ATP-grasp"/>
</dbReference>
<dbReference type="PANTHER" id="PTHR43334">
    <property type="entry name" value="ACETATE--COA LIGASE [ADP-FORMING]"/>
    <property type="match status" value="1"/>
</dbReference>
<dbReference type="KEGG" id="axy:AXYL_04951"/>
<keyword evidence="1" id="KW-0436">Ligase</keyword>
<evidence type="ECO:0000256" key="1">
    <source>
        <dbReference type="ARBA" id="ARBA00022598"/>
    </source>
</evidence>
<dbReference type="eggNOG" id="COG0045">
    <property type="taxonomic scope" value="Bacteria"/>
</dbReference>
<dbReference type="InterPro" id="IPR043938">
    <property type="entry name" value="Ligase_CoA_dom"/>
</dbReference>
<keyword evidence="3 5" id="KW-0067">ATP-binding</keyword>